<sequence length="184" mass="20027">MLKVAFAAVLLTVFTIGSCRQGIQDASRALLHWNYSPIRDMRRTVAIPPQQRVMRAPEAGTVPVAGVELTYGLEGIELAERLGATLVNPVAATDSSIARGAFKFVKNCVPCHGRTLAGDGPVSQSFMPPPDLLAEATRNRADGYLYSYIRHGGAVMPSYGAQTTPEEAWNLVNYIRHMQKTSPR</sequence>
<dbReference type="GO" id="GO:0020037">
    <property type="term" value="F:heme binding"/>
    <property type="evidence" value="ECO:0007669"/>
    <property type="project" value="InterPro"/>
</dbReference>
<keyword evidence="1 4" id="KW-0349">Heme</keyword>
<dbReference type="InterPro" id="IPR036909">
    <property type="entry name" value="Cyt_c-like_dom_sf"/>
</dbReference>
<dbReference type="SUPFAM" id="SSF46626">
    <property type="entry name" value="Cytochrome c"/>
    <property type="match status" value="1"/>
</dbReference>
<evidence type="ECO:0000256" key="4">
    <source>
        <dbReference type="PROSITE-ProRule" id="PRU00433"/>
    </source>
</evidence>
<dbReference type="PROSITE" id="PS51257">
    <property type="entry name" value="PROKAR_LIPOPROTEIN"/>
    <property type="match status" value="1"/>
</dbReference>
<dbReference type="GO" id="GO:0046872">
    <property type="term" value="F:metal ion binding"/>
    <property type="evidence" value="ECO:0007669"/>
    <property type="project" value="UniProtKB-KW"/>
</dbReference>
<dbReference type="EMBL" id="DSQF01000014">
    <property type="protein sequence ID" value="HGZ43182.1"/>
    <property type="molecule type" value="Genomic_DNA"/>
</dbReference>
<evidence type="ECO:0000256" key="1">
    <source>
        <dbReference type="ARBA" id="ARBA00022617"/>
    </source>
</evidence>
<dbReference type="InterPro" id="IPR009056">
    <property type="entry name" value="Cyt_c-like_dom"/>
</dbReference>
<reference evidence="6" key="1">
    <citation type="journal article" date="2020" name="mSystems">
        <title>Genome- and Community-Level Interaction Insights into Carbon Utilization and Element Cycling Functions of Hydrothermarchaeota in Hydrothermal Sediment.</title>
        <authorList>
            <person name="Zhou Z."/>
            <person name="Liu Y."/>
            <person name="Xu W."/>
            <person name="Pan J."/>
            <person name="Luo Z.H."/>
            <person name="Li M."/>
        </authorList>
    </citation>
    <scope>NUCLEOTIDE SEQUENCE [LARGE SCALE GENOMIC DNA]</scope>
    <source>
        <strain evidence="6">SpSt-381</strain>
    </source>
</reference>
<evidence type="ECO:0000313" key="6">
    <source>
        <dbReference type="EMBL" id="HGZ43182.1"/>
    </source>
</evidence>
<dbReference type="AlphaFoldDB" id="A0A832I9W4"/>
<gene>
    <name evidence="6" type="ORF">ENR23_07120</name>
</gene>
<dbReference type="Pfam" id="PF13442">
    <property type="entry name" value="Cytochrome_CBB3"/>
    <property type="match status" value="1"/>
</dbReference>
<dbReference type="Gene3D" id="1.10.760.10">
    <property type="entry name" value="Cytochrome c-like domain"/>
    <property type="match status" value="1"/>
</dbReference>
<protein>
    <submittedName>
        <fullName evidence="6">Cytochrome c</fullName>
    </submittedName>
</protein>
<evidence type="ECO:0000256" key="3">
    <source>
        <dbReference type="ARBA" id="ARBA00023004"/>
    </source>
</evidence>
<dbReference type="PROSITE" id="PS51007">
    <property type="entry name" value="CYTC"/>
    <property type="match status" value="1"/>
</dbReference>
<name>A0A832I9W4_UNCEI</name>
<proteinExistence type="predicted"/>
<organism evidence="6">
    <name type="scientific">Eiseniibacteriota bacterium</name>
    <dbReference type="NCBI Taxonomy" id="2212470"/>
    <lineage>
        <taxon>Bacteria</taxon>
        <taxon>Candidatus Eiseniibacteriota</taxon>
    </lineage>
</organism>
<comment type="caution">
    <text evidence="6">The sequence shown here is derived from an EMBL/GenBank/DDBJ whole genome shotgun (WGS) entry which is preliminary data.</text>
</comment>
<dbReference type="PANTHER" id="PTHR40394:SF2">
    <property type="entry name" value="QUINOL:CYTOCHROME C OXIDOREDUCTASE MEMBRANE PROTEIN"/>
    <property type="match status" value="1"/>
</dbReference>
<keyword evidence="3 4" id="KW-0408">Iron</keyword>
<feature type="domain" description="Cytochrome c" evidence="5">
    <location>
        <begin position="95"/>
        <end position="179"/>
    </location>
</feature>
<keyword evidence="2 4" id="KW-0479">Metal-binding</keyword>
<dbReference type="GO" id="GO:0009055">
    <property type="term" value="F:electron transfer activity"/>
    <property type="evidence" value="ECO:0007669"/>
    <property type="project" value="InterPro"/>
</dbReference>
<evidence type="ECO:0000256" key="2">
    <source>
        <dbReference type="ARBA" id="ARBA00022723"/>
    </source>
</evidence>
<evidence type="ECO:0000259" key="5">
    <source>
        <dbReference type="PROSITE" id="PS51007"/>
    </source>
</evidence>
<accession>A0A832I9W4</accession>
<dbReference type="PANTHER" id="PTHR40394">
    <property type="entry name" value="LIPOPROTEIN-RELATED"/>
    <property type="match status" value="1"/>
</dbReference>